<dbReference type="Gene3D" id="3.30.60.30">
    <property type="match status" value="1"/>
</dbReference>
<dbReference type="FunFam" id="3.30.60.30:FF:000067">
    <property type="entry name" value="Thrombin inhibitor rhodniin"/>
    <property type="match status" value="1"/>
</dbReference>
<dbReference type="FunCoup" id="A0A6P7FRF1">
    <property type="interactions" value="71"/>
</dbReference>
<evidence type="ECO:0000259" key="5">
    <source>
        <dbReference type="PROSITE" id="PS51465"/>
    </source>
</evidence>
<feature type="signal peptide" evidence="4">
    <location>
        <begin position="1"/>
        <end position="20"/>
    </location>
</feature>
<dbReference type="PROSITE" id="PS51465">
    <property type="entry name" value="KAZAL_2"/>
    <property type="match status" value="1"/>
</dbReference>
<accession>A0A6P7FRF1</accession>
<evidence type="ECO:0000313" key="7">
    <source>
        <dbReference type="Proteomes" id="UP001652700"/>
    </source>
</evidence>
<dbReference type="RefSeq" id="XP_028135563.1">
    <property type="nucleotide sequence ID" value="XM_028279762.1"/>
</dbReference>
<feature type="domain" description="Kazal-like" evidence="5">
    <location>
        <begin position="20"/>
        <end position="67"/>
    </location>
</feature>
<organism evidence="8">
    <name type="scientific">Diabrotica virgifera virgifera</name>
    <name type="common">western corn rootworm</name>
    <dbReference type="NCBI Taxonomy" id="50390"/>
    <lineage>
        <taxon>Eukaryota</taxon>
        <taxon>Metazoa</taxon>
        <taxon>Ecdysozoa</taxon>
        <taxon>Arthropoda</taxon>
        <taxon>Hexapoda</taxon>
        <taxon>Insecta</taxon>
        <taxon>Pterygota</taxon>
        <taxon>Neoptera</taxon>
        <taxon>Endopterygota</taxon>
        <taxon>Coleoptera</taxon>
        <taxon>Polyphaga</taxon>
        <taxon>Cucujiformia</taxon>
        <taxon>Chrysomeloidea</taxon>
        <taxon>Chrysomelidae</taxon>
        <taxon>Galerucinae</taxon>
        <taxon>Diabroticina</taxon>
        <taxon>Diabroticites</taxon>
        <taxon>Diabrotica</taxon>
    </lineage>
</organism>
<evidence type="ECO:0000256" key="1">
    <source>
        <dbReference type="ARBA" id="ARBA00022690"/>
    </source>
</evidence>
<evidence type="ECO:0000256" key="3">
    <source>
        <dbReference type="ARBA" id="ARBA00023157"/>
    </source>
</evidence>
<keyword evidence="7" id="KW-1185">Reference proteome</keyword>
<sequence>MKIFPFISLCLCLLIVISQADPTFGCDCQLIYHPVCGTDGKTYDNKCGLECEQKDNPDLKIKHEGEC</sequence>
<feature type="chain" id="PRO_5028229464" evidence="4">
    <location>
        <begin position="21"/>
        <end position="67"/>
    </location>
</feature>
<dbReference type="GO" id="GO:0004867">
    <property type="term" value="F:serine-type endopeptidase inhibitor activity"/>
    <property type="evidence" value="ECO:0007669"/>
    <property type="project" value="UniProtKB-KW"/>
</dbReference>
<keyword evidence="3" id="KW-1015">Disulfide bond</keyword>
<dbReference type="InterPro" id="IPR036058">
    <property type="entry name" value="Kazal_dom_sf"/>
</dbReference>
<evidence type="ECO:0000313" key="8">
    <source>
        <dbReference type="RefSeq" id="XP_028135563.1"/>
    </source>
</evidence>
<reference evidence="6" key="2">
    <citation type="submission" date="2025-05" db="UniProtKB">
        <authorList>
            <consortium name="EnsemblMetazoa"/>
        </authorList>
    </citation>
    <scope>IDENTIFICATION</scope>
</reference>
<dbReference type="InParanoid" id="A0A6P7FRF1"/>
<dbReference type="Proteomes" id="UP001652700">
    <property type="component" value="Unplaced"/>
</dbReference>
<keyword evidence="2 8" id="KW-0722">Serine protease inhibitor</keyword>
<keyword evidence="1 8" id="KW-0646">Protease inhibitor</keyword>
<reference evidence="8" key="1">
    <citation type="submission" date="2025-04" db="UniProtKB">
        <authorList>
            <consortium name="RefSeq"/>
        </authorList>
    </citation>
    <scope>IDENTIFICATION</scope>
    <source>
        <tissue evidence="8">Whole insect</tissue>
    </source>
</reference>
<dbReference type="InterPro" id="IPR002350">
    <property type="entry name" value="Kazal_dom"/>
</dbReference>
<gene>
    <name evidence="8" type="primary">LOC114330420</name>
</gene>
<evidence type="ECO:0000256" key="4">
    <source>
        <dbReference type="SAM" id="SignalP"/>
    </source>
</evidence>
<dbReference type="AlphaFoldDB" id="A0A6P7FRF1"/>
<dbReference type="SUPFAM" id="SSF100895">
    <property type="entry name" value="Kazal-type serine protease inhibitors"/>
    <property type="match status" value="1"/>
</dbReference>
<proteinExistence type="predicted"/>
<dbReference type="EnsemblMetazoa" id="XM_050642057.1">
    <property type="protein sequence ID" value="XP_050498014.1"/>
    <property type="gene ID" value="LOC126879111"/>
</dbReference>
<dbReference type="SMART" id="SM00280">
    <property type="entry name" value="KAZAL"/>
    <property type="match status" value="1"/>
</dbReference>
<evidence type="ECO:0000313" key="6">
    <source>
        <dbReference type="EnsemblMetazoa" id="XP_050498014.1"/>
    </source>
</evidence>
<evidence type="ECO:0000256" key="2">
    <source>
        <dbReference type="ARBA" id="ARBA00022900"/>
    </source>
</evidence>
<name>A0A6P7FRF1_DIAVI</name>
<dbReference type="PROSITE" id="PS00282">
    <property type="entry name" value="KAZAL_1"/>
    <property type="match status" value="1"/>
</dbReference>
<keyword evidence="4" id="KW-0732">Signal</keyword>
<protein>
    <submittedName>
        <fullName evidence="8">Serine protease inhibitor dipetalogastin-like</fullName>
    </submittedName>
</protein>
<dbReference type="CDD" id="cd00104">
    <property type="entry name" value="KAZAL_FS"/>
    <property type="match status" value="1"/>
</dbReference>
<dbReference type="OrthoDB" id="126772at2759"/>
<dbReference type="Pfam" id="PF00050">
    <property type="entry name" value="Kazal_1"/>
    <property type="match status" value="1"/>
</dbReference>